<feature type="transmembrane region" description="Helical" evidence="1">
    <location>
        <begin position="44"/>
        <end position="65"/>
    </location>
</feature>
<dbReference type="EMBL" id="JAUEPL010000047">
    <property type="protein sequence ID" value="MDN3297242.1"/>
    <property type="molecule type" value="Genomic_DNA"/>
</dbReference>
<protein>
    <recommendedName>
        <fullName evidence="4">ABC transporter permease</fullName>
    </recommendedName>
</protein>
<keyword evidence="1" id="KW-1133">Transmembrane helix</keyword>
<accession>A0ABT7ZCL2</accession>
<keyword evidence="3" id="KW-1185">Reference proteome</keyword>
<dbReference type="Proteomes" id="UP001174050">
    <property type="component" value="Unassembled WGS sequence"/>
</dbReference>
<feature type="transmembrane region" description="Helical" evidence="1">
    <location>
        <begin position="86"/>
        <end position="110"/>
    </location>
</feature>
<evidence type="ECO:0000313" key="2">
    <source>
        <dbReference type="EMBL" id="MDN3297242.1"/>
    </source>
</evidence>
<feature type="transmembrane region" description="Helical" evidence="1">
    <location>
        <begin position="143"/>
        <end position="163"/>
    </location>
</feature>
<name>A0ABT7ZCL2_9ACTN</name>
<comment type="caution">
    <text evidence="2">The sequence shown here is derived from an EMBL/GenBank/DDBJ whole genome shotgun (WGS) entry which is preliminary data.</text>
</comment>
<evidence type="ECO:0008006" key="4">
    <source>
        <dbReference type="Google" id="ProtNLM"/>
    </source>
</evidence>
<keyword evidence="1" id="KW-0472">Membrane</keyword>
<gene>
    <name evidence="2" type="ORF">QWM81_25005</name>
</gene>
<evidence type="ECO:0000313" key="3">
    <source>
        <dbReference type="Proteomes" id="UP001174050"/>
    </source>
</evidence>
<keyword evidence="1" id="KW-0812">Transmembrane</keyword>
<feature type="transmembrane region" description="Helical" evidence="1">
    <location>
        <begin position="220"/>
        <end position="244"/>
    </location>
</feature>
<evidence type="ECO:0000256" key="1">
    <source>
        <dbReference type="SAM" id="Phobius"/>
    </source>
</evidence>
<reference evidence="2" key="1">
    <citation type="submission" date="2023-06" db="EMBL/GenBank/DDBJ databases">
        <title>WGS-Sequencing of Streptomyces ficellus isolate 21 collected from sand in Gara Djebilet Iron Mine in Algeria.</title>
        <authorList>
            <person name="Zegers G.P."/>
            <person name="Gomez A."/>
            <person name="Gueddou A."/>
            <person name="Zahara A.F."/>
            <person name="Worth M."/>
            <person name="Sevigny J.L."/>
            <person name="Tisa L."/>
        </authorList>
    </citation>
    <scope>NUCLEOTIDE SEQUENCE</scope>
    <source>
        <strain evidence="2">AS11</strain>
    </source>
</reference>
<organism evidence="2 3">
    <name type="scientific">Streptomyces ficellus</name>
    <dbReference type="NCBI Taxonomy" id="1977088"/>
    <lineage>
        <taxon>Bacteria</taxon>
        <taxon>Bacillati</taxon>
        <taxon>Actinomycetota</taxon>
        <taxon>Actinomycetes</taxon>
        <taxon>Kitasatosporales</taxon>
        <taxon>Streptomycetaceae</taxon>
        <taxon>Streptomyces</taxon>
    </lineage>
</organism>
<proteinExistence type="predicted"/>
<sequence length="253" mass="25968">MSAAAGTEGTWRAGLRTPVRWAGAATGLAVNTLVTFSPEPDVDLLYGFPVFGLCVMAGVFAADVIARPSPGWLRAAEVTPRRIRDYVPPSLTAALAAQAVALLALLIVAATTASADSDGRPGRALSVTCPAGTHLLSPWPGPYYAWPALGGLALGTAACVLLLRRVTARSGNDDQRRINARAAVGAWGVLVAAPLFAVSLAMGFVVLLSMPCGGALMDVALWGLVVAAFTSAVTVGHCLGVLLLPQAYVKARP</sequence>
<dbReference type="RefSeq" id="WP_290114603.1">
    <property type="nucleotide sequence ID" value="NZ_JAUEPL010000047.1"/>
</dbReference>
<feature type="transmembrane region" description="Helical" evidence="1">
    <location>
        <begin position="184"/>
        <end position="208"/>
    </location>
</feature>